<sequence length="468" mass="51860">MRAQSSLVKRLTLMFMFAVIAVLVVAGVSFYMLSQHHFQMLDEQALAEKLESTRHILSLSAARDELEDQEPQLRALLGAHQDLSAEILDADGTVLFSDSKASRIPERFKQASSGAVWDWQIDSRNFRGITSQLAIAQAQAPVTVMLMLDVTSHAHFFKTLQWWFGIGLVISALVSAGLGWIVAKSGLRPVGQITKVATSMSARSLRERIPLEPVPLELQELILSFNGMLARLEDAFVRLSNFSADIAHELRTPVSNLLTHTEVVLTKKRDLDAYEDNLYSNLEDLKRMSRMIDDMLFLAKADNGLIIPEQVDIDLVGLVSRLIEYYQLAAEDRSIRLALQGEGTIRGDRLMIDRAVSNILSNALRYTPEGHDIAVRIVEAADQVNLSVQNNGATIDPEHINKIFDRFYRADPARREGSPSNAGLGLAITRSIIEAHGGRIWCTSADGVTSFHIALPHAKQSTSKPQTA</sequence>
<evidence type="ECO:0000256" key="3">
    <source>
        <dbReference type="ARBA" id="ARBA00022475"/>
    </source>
</evidence>
<dbReference type="SMART" id="SM00387">
    <property type="entry name" value="HATPase_c"/>
    <property type="match status" value="1"/>
</dbReference>
<evidence type="ECO:0000313" key="18">
    <source>
        <dbReference type="EMBL" id="KAF0253678.1"/>
    </source>
</evidence>
<dbReference type="PROSITE" id="PS50109">
    <property type="entry name" value="HIS_KIN"/>
    <property type="match status" value="1"/>
</dbReference>
<dbReference type="EMBL" id="CP050951">
    <property type="protein sequence ID" value="QJQ07889.1"/>
    <property type="molecule type" value="Genomic_DNA"/>
</dbReference>
<evidence type="ECO:0000256" key="5">
    <source>
        <dbReference type="ARBA" id="ARBA00022553"/>
    </source>
</evidence>
<name>A0A0P7C4P4_PSEPU</name>
<evidence type="ECO:0000313" key="30">
    <source>
        <dbReference type="Proteomes" id="UP000553948"/>
    </source>
</evidence>
<dbReference type="InterPro" id="IPR050428">
    <property type="entry name" value="TCS_sensor_his_kinase"/>
</dbReference>
<evidence type="ECO:0000256" key="12">
    <source>
        <dbReference type="ARBA" id="ARBA00023012"/>
    </source>
</evidence>
<evidence type="ECO:0000313" key="25">
    <source>
        <dbReference type="Proteomes" id="UP000050437"/>
    </source>
</evidence>
<evidence type="ECO:0000313" key="17">
    <source>
        <dbReference type="EMBL" id="ANY85633.1"/>
    </source>
</evidence>
<reference evidence="17" key="3">
    <citation type="submission" date="2016-07" db="EMBL/GenBank/DDBJ databases">
        <title>New class B carbapenemase carried by novel plasmid in Pseudomonas putida enviromental strain in eastern Amazonia.</title>
        <authorList>
            <person name="Souza C.O."/>
            <person name="Lima K.V."/>
            <person name="Brasiliense D.M."/>
            <person name="Perez-Chaparro P.J."/>
            <person name="Mamizuka E.M."/>
            <person name="Lima M.O."/>
            <person name="Lima L.N."/>
            <person name="McCulloch J.A."/>
        </authorList>
    </citation>
    <scope>NUCLEOTIDE SEQUENCE [LARGE SCALE GENOMIC DNA]</scope>
    <source>
        <strain evidence="17">IEC33019</strain>
    </source>
</reference>
<dbReference type="AlphaFoldDB" id="A0A0P7C4P4"/>
<feature type="domain" description="Histidine kinase" evidence="15">
    <location>
        <begin position="245"/>
        <end position="459"/>
    </location>
</feature>
<reference evidence="18 29" key="7">
    <citation type="submission" date="2019-12" db="EMBL/GenBank/DDBJ databases">
        <authorList>
            <person name="Woiski C."/>
        </authorList>
    </citation>
    <scope>NUCLEOTIDE SEQUENCE [LARGE SCALE GENOMIC DNA]</scope>
    <source>
        <strain evidence="18 29">BOE100</strain>
    </source>
</reference>
<keyword evidence="5" id="KW-0597">Phosphoprotein</keyword>
<dbReference type="SUPFAM" id="SSF47384">
    <property type="entry name" value="Homodimeric domain of signal transducing histidine kinase"/>
    <property type="match status" value="1"/>
</dbReference>
<evidence type="ECO:0000256" key="2">
    <source>
        <dbReference type="ARBA" id="ARBA00004429"/>
    </source>
</evidence>
<dbReference type="GO" id="GO:0005524">
    <property type="term" value="F:ATP binding"/>
    <property type="evidence" value="ECO:0007669"/>
    <property type="project" value="UniProtKB-KW"/>
</dbReference>
<dbReference type="CDD" id="cd00082">
    <property type="entry name" value="HisKA"/>
    <property type="match status" value="1"/>
</dbReference>
<feature type="transmembrane region" description="Helical" evidence="14">
    <location>
        <begin position="12"/>
        <end position="33"/>
    </location>
</feature>
<reference evidence="23 26" key="2">
    <citation type="submission" date="2016-04" db="EMBL/GenBank/DDBJ databases">
        <authorList>
            <person name="Qiu J."/>
        </authorList>
    </citation>
    <scope>NUCLEOTIDE SEQUENCE [LARGE SCALE GENOMIC DNA]</scope>
    <source>
        <strain evidence="23 26">JQ581</strain>
    </source>
</reference>
<dbReference type="FunFam" id="3.30.565.10:FF:000006">
    <property type="entry name" value="Sensor histidine kinase WalK"/>
    <property type="match status" value="1"/>
</dbReference>
<dbReference type="EC" id="2.7.13.3" evidence="14"/>
<dbReference type="PRINTS" id="PR00344">
    <property type="entry name" value="BCTRLSENSOR"/>
</dbReference>
<organism evidence="18 29">
    <name type="scientific">Pseudomonas putida</name>
    <name type="common">Arthrobacter siderocapsulatus</name>
    <dbReference type="NCBI Taxonomy" id="303"/>
    <lineage>
        <taxon>Bacteria</taxon>
        <taxon>Pseudomonadati</taxon>
        <taxon>Pseudomonadota</taxon>
        <taxon>Gammaproteobacteria</taxon>
        <taxon>Pseudomonadales</taxon>
        <taxon>Pseudomonadaceae</taxon>
        <taxon>Pseudomonas</taxon>
    </lineage>
</organism>
<proteinExistence type="predicted"/>
<dbReference type="EMBL" id="CP039371">
    <property type="protein sequence ID" value="QCI09928.1"/>
    <property type="molecule type" value="Genomic_DNA"/>
</dbReference>
<dbReference type="Proteomes" id="UP001217741">
    <property type="component" value="Unassembled WGS sequence"/>
</dbReference>
<evidence type="ECO:0000259" key="16">
    <source>
        <dbReference type="PROSITE" id="PS50885"/>
    </source>
</evidence>
<evidence type="ECO:0000313" key="22">
    <source>
        <dbReference type="EMBL" id="QCI09928.1"/>
    </source>
</evidence>
<evidence type="ECO:0000256" key="13">
    <source>
        <dbReference type="ARBA" id="ARBA00023136"/>
    </source>
</evidence>
<evidence type="ECO:0000256" key="8">
    <source>
        <dbReference type="ARBA" id="ARBA00022741"/>
    </source>
</evidence>
<keyword evidence="7 14" id="KW-0812">Transmembrane</keyword>
<reference evidence="21" key="10">
    <citation type="submission" date="2023-03" db="EMBL/GenBank/DDBJ databases">
        <title>Draft assemblies of triclosan tolerant bacteria isolated from returned activated sludge.</title>
        <authorList>
            <person name="Van Hamelsveld S."/>
        </authorList>
    </citation>
    <scope>NUCLEOTIDE SEQUENCE</scope>
    <source>
        <strain evidence="21">GW210012_S60</strain>
    </source>
</reference>
<keyword evidence="11 14" id="KW-1133">Transmembrane helix</keyword>
<keyword evidence="6 14" id="KW-0808">Transferase</keyword>
<dbReference type="GeneID" id="97165493"/>
<dbReference type="InterPro" id="IPR036890">
    <property type="entry name" value="HATPase_C_sf"/>
</dbReference>
<evidence type="ECO:0000313" key="23">
    <source>
        <dbReference type="EMBL" id="QJQ07889.1"/>
    </source>
</evidence>
<dbReference type="Gene3D" id="6.10.340.10">
    <property type="match status" value="1"/>
</dbReference>
<dbReference type="Pfam" id="PF21085">
    <property type="entry name" value="CusS"/>
    <property type="match status" value="1"/>
</dbReference>
<dbReference type="EMBL" id="JACGDG010000025">
    <property type="protein sequence ID" value="MBA6118728.1"/>
    <property type="molecule type" value="Genomic_DNA"/>
</dbReference>
<dbReference type="SMART" id="SM00388">
    <property type="entry name" value="HisKA"/>
    <property type="match status" value="1"/>
</dbReference>
<evidence type="ECO:0000256" key="14">
    <source>
        <dbReference type="RuleBase" id="RU364088"/>
    </source>
</evidence>
<dbReference type="InterPro" id="IPR003661">
    <property type="entry name" value="HisK_dim/P_dom"/>
</dbReference>
<dbReference type="GO" id="GO:0000155">
    <property type="term" value="F:phosphorelay sensor kinase activity"/>
    <property type="evidence" value="ECO:0007669"/>
    <property type="project" value="InterPro"/>
</dbReference>
<dbReference type="SUPFAM" id="SSF55874">
    <property type="entry name" value="ATPase domain of HSP90 chaperone/DNA topoisomerase II/histidine kinase"/>
    <property type="match status" value="1"/>
</dbReference>
<keyword evidence="3 14" id="KW-1003">Cell membrane</keyword>
<dbReference type="PANTHER" id="PTHR45436">
    <property type="entry name" value="SENSOR HISTIDINE KINASE YKOH"/>
    <property type="match status" value="1"/>
</dbReference>
<evidence type="ECO:0000259" key="15">
    <source>
        <dbReference type="PROSITE" id="PS50109"/>
    </source>
</evidence>
<dbReference type="InterPro" id="IPR004358">
    <property type="entry name" value="Sig_transdc_His_kin-like_C"/>
</dbReference>
<dbReference type="Proteomes" id="UP000278162">
    <property type="component" value="Unassembled WGS sequence"/>
</dbReference>
<evidence type="ECO:0000313" key="28">
    <source>
        <dbReference type="Proteomes" id="UP000298551"/>
    </source>
</evidence>
<dbReference type="Proteomes" id="UP000298551">
    <property type="component" value="Chromosome"/>
</dbReference>
<dbReference type="Pfam" id="PF00512">
    <property type="entry name" value="HisKA"/>
    <property type="match status" value="1"/>
</dbReference>
<evidence type="ECO:0000313" key="20">
    <source>
        <dbReference type="EMBL" id="MBA6118728.1"/>
    </source>
</evidence>
<keyword evidence="9 14" id="KW-0418">Kinase</keyword>
<dbReference type="FunFam" id="1.10.287.130:FF:000001">
    <property type="entry name" value="Two-component sensor histidine kinase"/>
    <property type="match status" value="1"/>
</dbReference>
<gene>
    <name evidence="17" type="primary">cusS_1</name>
    <name evidence="23" type="ORF">A3L25_000090</name>
    <name evidence="22" type="ORF">E6B08_00090</name>
    <name evidence="24" type="ORF">EFK07_22145</name>
    <name evidence="18" type="ORF">GN299_16990</name>
    <name evidence="20" type="ORF">H4C47_23715</name>
    <name evidence="19" type="ORF">HB13667_09750</name>
    <name evidence="17" type="ORF">IEC33019_0019</name>
    <name evidence="21" type="ORF">P3W50_28890</name>
</gene>
<keyword evidence="12 14" id="KW-0902">Two-component regulatory system</keyword>
<dbReference type="Proteomes" id="UP000553948">
    <property type="component" value="Unassembled WGS sequence"/>
</dbReference>
<reference evidence="28" key="5">
    <citation type="submission" date="2019-04" db="EMBL/GenBank/DDBJ databases">
        <title>Genome sequence of Pseudomonas putida 1290, an auxin catabolizing strain.</title>
        <authorList>
            <person name="Laird T.S."/>
            <person name="Leveau J.H.J."/>
        </authorList>
    </citation>
    <scope>NUCLEOTIDE SEQUENCE [LARGE SCALE GENOMIC DNA]</scope>
    <source>
        <strain evidence="28">1290</strain>
    </source>
</reference>
<comment type="subcellular location">
    <subcellularLocation>
        <location evidence="2">Cell inner membrane</location>
        <topology evidence="2">Multi-pass membrane protein</topology>
    </subcellularLocation>
</comment>
<evidence type="ECO:0000313" key="19">
    <source>
        <dbReference type="EMBL" id="KPM66167.1"/>
    </source>
</evidence>
<dbReference type="InterPro" id="IPR003594">
    <property type="entry name" value="HATPase_dom"/>
</dbReference>
<accession>A0A0P7C4P4</accession>
<keyword evidence="10 14" id="KW-0067">ATP-binding</keyword>
<dbReference type="Proteomes" id="UP000076857">
    <property type="component" value="Chromosome"/>
</dbReference>
<keyword evidence="8 14" id="KW-0547">Nucleotide-binding</keyword>
<dbReference type="RefSeq" id="WP_011953087.1">
    <property type="nucleotide sequence ID" value="NZ_AP022055.1"/>
</dbReference>
<dbReference type="OrthoDB" id="5561773at2"/>
<evidence type="ECO:0000313" key="26">
    <source>
        <dbReference type="Proteomes" id="UP000076857"/>
    </source>
</evidence>
<evidence type="ECO:0000256" key="6">
    <source>
        <dbReference type="ARBA" id="ARBA00022679"/>
    </source>
</evidence>
<dbReference type="EMBL" id="LKKS01000057">
    <property type="protein sequence ID" value="KPM66167.1"/>
    <property type="molecule type" value="Genomic_DNA"/>
</dbReference>
<feature type="transmembrane region" description="Helical" evidence="14">
    <location>
        <begin position="162"/>
        <end position="183"/>
    </location>
</feature>
<dbReference type="Proteomes" id="UP000050437">
    <property type="component" value="Unassembled WGS sequence"/>
</dbReference>
<dbReference type="EMBL" id="RJAI01000056">
    <property type="protein sequence ID" value="RNF84714.1"/>
    <property type="molecule type" value="Genomic_DNA"/>
</dbReference>
<reference evidence="24 27" key="4">
    <citation type="submission" date="2018-10" db="EMBL/GenBank/DDBJ databases">
        <title>An outbreak of IMP-63 producing strain in France.</title>
        <authorList>
            <person name="Bour M."/>
            <person name="Liapis E."/>
            <person name="Plesiat P."/>
        </authorList>
    </citation>
    <scope>NUCLEOTIDE SEQUENCE [LARGE SCALE GENOMIC DNA]</scope>
    <source>
        <strain evidence="24 27">12917</strain>
    </source>
</reference>
<keyword evidence="13 14" id="KW-0472">Membrane</keyword>
<dbReference type="EMBL" id="JARJLO010000426">
    <property type="protein sequence ID" value="MDF3874453.1"/>
    <property type="molecule type" value="Genomic_DNA"/>
</dbReference>
<reference evidence="22" key="6">
    <citation type="submission" date="2019-04" db="EMBL/GenBank/DDBJ databases">
        <title>Genome Sequence of Pseudomonas putida 1290, an Auxin Catabolizing Strain.</title>
        <authorList>
            <person name="Laird T.S."/>
            <person name="Leveau J.H.J."/>
        </authorList>
    </citation>
    <scope>NUCLEOTIDE SEQUENCE [LARGE SCALE GENOMIC DNA]</scope>
    <source>
        <strain evidence="22">1290</strain>
    </source>
</reference>
<evidence type="ECO:0000256" key="10">
    <source>
        <dbReference type="ARBA" id="ARBA00022840"/>
    </source>
</evidence>
<dbReference type="Pfam" id="PF00672">
    <property type="entry name" value="HAMP"/>
    <property type="match status" value="1"/>
</dbReference>
<reference evidence="19 25" key="1">
    <citation type="submission" date="2015-10" db="EMBL/GenBank/DDBJ databases">
        <title>Pseudomonas putida clinical strains.</title>
        <authorList>
            <person name="Molina L."/>
            <person name="Udaondo Z."/>
        </authorList>
    </citation>
    <scope>NUCLEOTIDE SEQUENCE [LARGE SCALE GENOMIC DNA]</scope>
    <source>
        <strain evidence="19 25">HB13667</strain>
    </source>
</reference>
<comment type="function">
    <text evidence="14">Member of a two-component regulatory system.</text>
</comment>
<dbReference type="PROSITE" id="PS50885">
    <property type="entry name" value="HAMP"/>
    <property type="match status" value="1"/>
</dbReference>
<protein>
    <recommendedName>
        <fullName evidence="14">Sensor protein</fullName>
        <ecNumber evidence="14">2.7.13.3</ecNumber>
    </recommendedName>
</protein>
<dbReference type="CDD" id="cd00075">
    <property type="entry name" value="HATPase"/>
    <property type="match status" value="1"/>
</dbReference>
<evidence type="ECO:0000256" key="9">
    <source>
        <dbReference type="ARBA" id="ARBA00022777"/>
    </source>
</evidence>
<evidence type="ECO:0000313" key="21">
    <source>
        <dbReference type="EMBL" id="MDF3874453.1"/>
    </source>
</evidence>
<dbReference type="InterPro" id="IPR036097">
    <property type="entry name" value="HisK_dim/P_sf"/>
</dbReference>
<evidence type="ECO:0000313" key="29">
    <source>
        <dbReference type="Proteomes" id="UP000442695"/>
    </source>
</evidence>
<reference evidence="20 30" key="9">
    <citation type="submission" date="2020-07" db="EMBL/GenBank/DDBJ databases">
        <title>Diversity of carbapenemase encoding genes among Pseudomonas putida group clinical isolates in a tertiary Brazilian hospital.</title>
        <authorList>
            <person name="Alberto-Lei F."/>
            <person name="Nodari C.S."/>
            <person name="Streling A.P."/>
            <person name="Paulino J.T."/>
            <person name="Bessa-Neto F.O."/>
            <person name="Cayo R."/>
            <person name="Gales A.C."/>
        </authorList>
    </citation>
    <scope>NUCLEOTIDE SEQUENCE [LARGE SCALE GENOMIC DNA]</scope>
    <source>
        <strain evidence="20 30">12464</strain>
    </source>
</reference>
<dbReference type="OMA" id="HFMHAFR"/>
<dbReference type="Proteomes" id="UP000442695">
    <property type="component" value="Unassembled WGS sequence"/>
</dbReference>
<dbReference type="GO" id="GO:0005886">
    <property type="term" value="C:plasma membrane"/>
    <property type="evidence" value="ECO:0007669"/>
    <property type="project" value="UniProtKB-SubCell"/>
</dbReference>
<reference evidence="23 26" key="8">
    <citation type="submission" date="2020-04" db="EMBL/GenBank/DDBJ databases">
        <title>Complete genome sequence of Pseudomonas putida strain JQ581.</title>
        <authorList>
            <person name="Mu Y."/>
        </authorList>
    </citation>
    <scope>NUCLEOTIDE SEQUENCE [LARGE SCALE GENOMIC DNA]</scope>
    <source>
        <strain evidence="23 26">JQ581</strain>
    </source>
</reference>
<dbReference type="InterPro" id="IPR003660">
    <property type="entry name" value="HAMP_dom"/>
</dbReference>
<evidence type="ECO:0000313" key="24">
    <source>
        <dbReference type="EMBL" id="RNF84714.1"/>
    </source>
</evidence>
<dbReference type="InterPro" id="IPR006290">
    <property type="entry name" value="CztS_silS_copS"/>
</dbReference>
<dbReference type="NCBIfam" id="TIGR01386">
    <property type="entry name" value="cztS_silS_copS"/>
    <property type="match status" value="1"/>
</dbReference>
<dbReference type="EMBL" id="WOWR01000022">
    <property type="protein sequence ID" value="KAF0253678.1"/>
    <property type="molecule type" value="Genomic_DNA"/>
</dbReference>
<dbReference type="Gene3D" id="3.30.565.10">
    <property type="entry name" value="Histidine kinase-like ATPase, C-terminal domain"/>
    <property type="match status" value="1"/>
</dbReference>
<dbReference type="Gene3D" id="1.10.287.130">
    <property type="match status" value="1"/>
</dbReference>
<evidence type="ECO:0000313" key="27">
    <source>
        <dbReference type="Proteomes" id="UP000278162"/>
    </source>
</evidence>
<comment type="catalytic activity">
    <reaction evidence="1 14">
        <text>ATP + protein L-histidine = ADP + protein N-phospho-L-histidine.</text>
        <dbReference type="EC" id="2.7.13.3"/>
    </reaction>
</comment>
<dbReference type="PANTHER" id="PTHR45436:SF15">
    <property type="entry name" value="SENSOR HISTIDINE KINASE CUSS"/>
    <property type="match status" value="1"/>
</dbReference>
<feature type="domain" description="HAMP" evidence="16">
    <location>
        <begin position="184"/>
        <end position="237"/>
    </location>
</feature>
<dbReference type="SMART" id="SM00304">
    <property type="entry name" value="HAMP"/>
    <property type="match status" value="1"/>
</dbReference>
<dbReference type="InterPro" id="IPR048590">
    <property type="entry name" value="CusS-like_sensor"/>
</dbReference>
<evidence type="ECO:0000256" key="11">
    <source>
        <dbReference type="ARBA" id="ARBA00022989"/>
    </source>
</evidence>
<dbReference type="Pfam" id="PF02518">
    <property type="entry name" value="HATPase_c"/>
    <property type="match status" value="1"/>
</dbReference>
<evidence type="ECO:0000256" key="1">
    <source>
        <dbReference type="ARBA" id="ARBA00000085"/>
    </source>
</evidence>
<dbReference type="InterPro" id="IPR005467">
    <property type="entry name" value="His_kinase_dom"/>
</dbReference>
<evidence type="ECO:0000256" key="4">
    <source>
        <dbReference type="ARBA" id="ARBA00022519"/>
    </source>
</evidence>
<evidence type="ECO:0000256" key="7">
    <source>
        <dbReference type="ARBA" id="ARBA00022692"/>
    </source>
</evidence>
<dbReference type="CDD" id="cd06225">
    <property type="entry name" value="HAMP"/>
    <property type="match status" value="1"/>
</dbReference>
<dbReference type="EMBL" id="CP016634">
    <property type="protein sequence ID" value="ANY85633.1"/>
    <property type="molecule type" value="Genomic_DNA"/>
</dbReference>
<keyword evidence="4 14" id="KW-0997">Cell inner membrane</keyword>